<feature type="region of interest" description="Disordered" evidence="1">
    <location>
        <begin position="29"/>
        <end position="50"/>
    </location>
</feature>
<protein>
    <submittedName>
        <fullName evidence="2">Uncharacterized protein</fullName>
    </submittedName>
</protein>
<comment type="caution">
    <text evidence="2">The sequence shown here is derived from an EMBL/GenBank/DDBJ whole genome shotgun (WGS) entry which is preliminary data.</text>
</comment>
<dbReference type="EMBL" id="JAUESC010000388">
    <property type="protein sequence ID" value="KAK0570571.1"/>
    <property type="molecule type" value="Genomic_DNA"/>
</dbReference>
<name>A0AA39RBH5_ACESA</name>
<dbReference type="AlphaFoldDB" id="A0AA39RBH5"/>
<feature type="compositionally biased region" description="Basic and acidic residues" evidence="1">
    <location>
        <begin position="98"/>
        <end position="110"/>
    </location>
</feature>
<reference evidence="2" key="2">
    <citation type="submission" date="2023-06" db="EMBL/GenBank/DDBJ databases">
        <authorList>
            <person name="Swenson N.G."/>
            <person name="Wegrzyn J.L."/>
            <person name="Mcevoy S.L."/>
        </authorList>
    </citation>
    <scope>NUCLEOTIDE SEQUENCE</scope>
    <source>
        <strain evidence="2">NS2018</strain>
        <tissue evidence="2">Leaf</tissue>
    </source>
</reference>
<feature type="compositionally biased region" description="Low complexity" evidence="1">
    <location>
        <begin position="186"/>
        <end position="214"/>
    </location>
</feature>
<feature type="region of interest" description="Disordered" evidence="1">
    <location>
        <begin position="237"/>
        <end position="281"/>
    </location>
</feature>
<feature type="compositionally biased region" description="Polar residues" evidence="1">
    <location>
        <begin position="238"/>
        <end position="258"/>
    </location>
</feature>
<feature type="region of interest" description="Disordered" evidence="1">
    <location>
        <begin position="98"/>
        <end position="223"/>
    </location>
</feature>
<sequence length="312" mass="34792">MIATSLHLNLLQIKKRLGFQSLLSNLPKSNLMVPSNSPPRLNKSSTGNPTTPELKIEFSTLLIRRLIASQDMYISHGYSGPDFDSKEREIKQLKEQLEQLTRDHSREHSSKPKPYSHQSLFFPVSPTHSPPSKPDDFSNHFKSTGELFRRYPVLSSPPAKQKKRSPSKQKDKQVASSSYNPVLFASKISSSSSKSDSTSEDVSSQSSQTSCHSSWLDTANSSPHDHVDLTQVFMASCTDPQPSTQTYESPDKTTSTTPAPFIEEPPDHVPGCPPAKPTNGPWFTLDDTSLGSWRTRVSEMSAWLDLQLDKFE</sequence>
<dbReference type="Proteomes" id="UP001168877">
    <property type="component" value="Unassembled WGS sequence"/>
</dbReference>
<accession>A0AA39RBH5</accession>
<proteinExistence type="predicted"/>
<organism evidence="2 3">
    <name type="scientific">Acer saccharum</name>
    <name type="common">Sugar maple</name>
    <dbReference type="NCBI Taxonomy" id="4024"/>
    <lineage>
        <taxon>Eukaryota</taxon>
        <taxon>Viridiplantae</taxon>
        <taxon>Streptophyta</taxon>
        <taxon>Embryophyta</taxon>
        <taxon>Tracheophyta</taxon>
        <taxon>Spermatophyta</taxon>
        <taxon>Magnoliopsida</taxon>
        <taxon>eudicotyledons</taxon>
        <taxon>Gunneridae</taxon>
        <taxon>Pentapetalae</taxon>
        <taxon>rosids</taxon>
        <taxon>malvids</taxon>
        <taxon>Sapindales</taxon>
        <taxon>Sapindaceae</taxon>
        <taxon>Hippocastanoideae</taxon>
        <taxon>Acereae</taxon>
        <taxon>Acer</taxon>
    </lineage>
</organism>
<reference evidence="2" key="1">
    <citation type="journal article" date="2022" name="Plant J.">
        <title>Strategies of tolerance reflected in two North American maple genomes.</title>
        <authorList>
            <person name="McEvoy S.L."/>
            <person name="Sezen U.U."/>
            <person name="Trouern-Trend A."/>
            <person name="McMahon S.M."/>
            <person name="Schaberg P.G."/>
            <person name="Yang J."/>
            <person name="Wegrzyn J.L."/>
            <person name="Swenson N.G."/>
        </authorList>
    </citation>
    <scope>NUCLEOTIDE SEQUENCE</scope>
    <source>
        <strain evidence="2">NS2018</strain>
    </source>
</reference>
<keyword evidence="3" id="KW-1185">Reference proteome</keyword>
<evidence type="ECO:0000313" key="2">
    <source>
        <dbReference type="EMBL" id="KAK0570571.1"/>
    </source>
</evidence>
<evidence type="ECO:0000313" key="3">
    <source>
        <dbReference type="Proteomes" id="UP001168877"/>
    </source>
</evidence>
<gene>
    <name evidence="2" type="ORF">LWI29_003306</name>
</gene>
<evidence type="ECO:0000256" key="1">
    <source>
        <dbReference type="SAM" id="MobiDB-lite"/>
    </source>
</evidence>